<dbReference type="InterPro" id="IPR009081">
    <property type="entry name" value="PP-bd_ACP"/>
</dbReference>
<dbReference type="Proteomes" id="UP000422572">
    <property type="component" value="Chromosome"/>
</dbReference>
<dbReference type="InterPro" id="IPR006162">
    <property type="entry name" value="Ppantetheine_attach_site"/>
</dbReference>
<evidence type="ECO:0000256" key="3">
    <source>
        <dbReference type="SAM" id="MobiDB-lite"/>
    </source>
</evidence>
<keyword evidence="2" id="KW-0597">Phosphoprotein</keyword>
<dbReference type="Gene3D" id="1.10.1200.10">
    <property type="entry name" value="ACP-like"/>
    <property type="match status" value="1"/>
</dbReference>
<dbReference type="EMBL" id="CP034279">
    <property type="protein sequence ID" value="QGV76869.1"/>
    <property type="molecule type" value="Genomic_DNA"/>
</dbReference>
<evidence type="ECO:0000256" key="1">
    <source>
        <dbReference type="ARBA" id="ARBA00022450"/>
    </source>
</evidence>
<proteinExistence type="predicted"/>
<dbReference type="RefSeq" id="WP_156690692.1">
    <property type="nucleotide sequence ID" value="NZ_CP034279.1"/>
</dbReference>
<evidence type="ECO:0000313" key="6">
    <source>
        <dbReference type="Proteomes" id="UP000422572"/>
    </source>
</evidence>
<evidence type="ECO:0000259" key="4">
    <source>
        <dbReference type="PROSITE" id="PS50075"/>
    </source>
</evidence>
<dbReference type="Pfam" id="PF00550">
    <property type="entry name" value="PP-binding"/>
    <property type="match status" value="1"/>
</dbReference>
<name>A0A6I6FEH2_9ACTN</name>
<evidence type="ECO:0000313" key="5">
    <source>
        <dbReference type="EMBL" id="QGV76869.1"/>
    </source>
</evidence>
<dbReference type="SUPFAM" id="SSF47336">
    <property type="entry name" value="ACP-like"/>
    <property type="match status" value="1"/>
</dbReference>
<feature type="region of interest" description="Disordered" evidence="3">
    <location>
        <begin position="95"/>
        <end position="129"/>
    </location>
</feature>
<dbReference type="KEGG" id="sfic:EIZ62_00235"/>
<reference evidence="5 6" key="1">
    <citation type="submission" date="2018-12" db="EMBL/GenBank/DDBJ databases">
        <title>Complete genome sequence of Streptomyces ficellus NRRL8067, the producer of ficellomycin, feldamycin and nojirimycin.</title>
        <authorList>
            <person name="Zhang H."/>
            <person name="Yue R."/>
            <person name="Liu Y."/>
            <person name="Li M."/>
            <person name="Mu H."/>
            <person name="Zhang J."/>
        </authorList>
    </citation>
    <scope>NUCLEOTIDE SEQUENCE [LARGE SCALE GENOMIC DNA]</scope>
    <source>
        <strain evidence="5 6">NRRL 8067</strain>
    </source>
</reference>
<keyword evidence="6" id="KW-1185">Reference proteome</keyword>
<protein>
    <submittedName>
        <fullName evidence="5">Acyl carrier protein</fullName>
    </submittedName>
</protein>
<evidence type="ECO:0000256" key="2">
    <source>
        <dbReference type="ARBA" id="ARBA00022553"/>
    </source>
</evidence>
<dbReference type="InterPro" id="IPR036736">
    <property type="entry name" value="ACP-like_sf"/>
</dbReference>
<feature type="domain" description="Carrier" evidence="4">
    <location>
        <begin position="4"/>
        <end position="80"/>
    </location>
</feature>
<dbReference type="PROSITE" id="PS50075">
    <property type="entry name" value="CARRIER"/>
    <property type="match status" value="1"/>
</dbReference>
<gene>
    <name evidence="5" type="ORF">EIZ62_00235</name>
</gene>
<accession>A0A6I6FEH2</accession>
<sequence length="129" mass="13102">MNPSPMQERLTGLLRDHFEVDPGALRPEASLQDLGMDSLGLVELLVILEEEDGIELLEQPAGLTAETTLAEAVRILEEHAAIGKRQGEGAVVQEPLSPSVVSPPVVSPSAGGGAGAGAGTGSAAEGVLS</sequence>
<organism evidence="5 6">
    <name type="scientific">Streptomyces ficellus</name>
    <dbReference type="NCBI Taxonomy" id="1977088"/>
    <lineage>
        <taxon>Bacteria</taxon>
        <taxon>Bacillati</taxon>
        <taxon>Actinomycetota</taxon>
        <taxon>Actinomycetes</taxon>
        <taxon>Kitasatosporales</taxon>
        <taxon>Streptomycetaceae</taxon>
        <taxon>Streptomyces</taxon>
    </lineage>
</organism>
<feature type="compositionally biased region" description="Low complexity" evidence="3">
    <location>
        <begin position="97"/>
        <end position="109"/>
    </location>
</feature>
<dbReference type="PROSITE" id="PS00012">
    <property type="entry name" value="PHOSPHOPANTETHEINE"/>
    <property type="match status" value="1"/>
</dbReference>
<dbReference type="AlphaFoldDB" id="A0A6I6FEH2"/>
<feature type="compositionally biased region" description="Gly residues" evidence="3">
    <location>
        <begin position="110"/>
        <end position="120"/>
    </location>
</feature>
<keyword evidence="1" id="KW-0596">Phosphopantetheine</keyword>
<dbReference type="OrthoDB" id="3192863at2"/>